<dbReference type="Proteomes" id="UP001204144">
    <property type="component" value="Unassembled WGS sequence"/>
</dbReference>
<dbReference type="PANTHER" id="PTHR33317:SF4">
    <property type="entry name" value="POLYNUCLEOTIDYL TRANSFERASE, RIBONUCLEASE H-LIKE SUPERFAMILY PROTEIN"/>
    <property type="match status" value="1"/>
</dbReference>
<dbReference type="GO" id="GO:0000967">
    <property type="term" value="P:rRNA 5'-end processing"/>
    <property type="evidence" value="ECO:0007669"/>
    <property type="project" value="UniProtKB-UniRule"/>
</dbReference>
<evidence type="ECO:0000313" key="8">
    <source>
        <dbReference type="Proteomes" id="UP001204144"/>
    </source>
</evidence>
<gene>
    <name evidence="7" type="primary">ruvX</name>
    <name evidence="7" type="ORF">EGI31_13775</name>
</gene>
<dbReference type="InterPro" id="IPR006641">
    <property type="entry name" value="YqgF/RNaseH-like_dom"/>
</dbReference>
<dbReference type="GO" id="GO:0016788">
    <property type="term" value="F:hydrolase activity, acting on ester bonds"/>
    <property type="evidence" value="ECO:0007669"/>
    <property type="project" value="UniProtKB-UniRule"/>
</dbReference>
<comment type="similarity">
    <text evidence="5">Belongs to the YqgF HJR family.</text>
</comment>
<organism evidence="7 8">
    <name type="scientific">Lacihabitans soyangensis</name>
    <dbReference type="NCBI Taxonomy" id="869394"/>
    <lineage>
        <taxon>Bacteria</taxon>
        <taxon>Pseudomonadati</taxon>
        <taxon>Bacteroidota</taxon>
        <taxon>Cytophagia</taxon>
        <taxon>Cytophagales</taxon>
        <taxon>Leadbetterellaceae</taxon>
        <taxon>Lacihabitans</taxon>
    </lineage>
</organism>
<evidence type="ECO:0000313" key="7">
    <source>
        <dbReference type="EMBL" id="MCP9764020.1"/>
    </source>
</evidence>
<dbReference type="EC" id="3.1.-.-" evidence="5"/>
<dbReference type="CDD" id="cd16964">
    <property type="entry name" value="YqgF"/>
    <property type="match status" value="1"/>
</dbReference>
<name>A0AAE3KX36_9BACT</name>
<evidence type="ECO:0000259" key="6">
    <source>
        <dbReference type="SMART" id="SM00732"/>
    </source>
</evidence>
<evidence type="ECO:0000256" key="1">
    <source>
        <dbReference type="ARBA" id="ARBA00022490"/>
    </source>
</evidence>
<reference evidence="7 8" key="1">
    <citation type="submission" date="2018-11" db="EMBL/GenBank/DDBJ databases">
        <title>Novel bacteria species description.</title>
        <authorList>
            <person name="Han J.-H."/>
        </authorList>
    </citation>
    <scope>NUCLEOTIDE SEQUENCE [LARGE SCALE GENOMIC DNA]</scope>
    <source>
        <strain evidence="7 8">KCTC23259</strain>
    </source>
</reference>
<dbReference type="RefSeq" id="WP_255037782.1">
    <property type="nucleotide sequence ID" value="NZ_RJUF01000052.1"/>
</dbReference>
<dbReference type="GO" id="GO:0004518">
    <property type="term" value="F:nuclease activity"/>
    <property type="evidence" value="ECO:0007669"/>
    <property type="project" value="UniProtKB-KW"/>
</dbReference>
<evidence type="ECO:0000256" key="3">
    <source>
        <dbReference type="ARBA" id="ARBA00022722"/>
    </source>
</evidence>
<dbReference type="NCBIfam" id="TIGR00250">
    <property type="entry name" value="RNAse_H_YqgF"/>
    <property type="match status" value="1"/>
</dbReference>
<proteinExistence type="inferred from homology"/>
<dbReference type="SMART" id="SM00732">
    <property type="entry name" value="YqgFc"/>
    <property type="match status" value="1"/>
</dbReference>
<dbReference type="InterPro" id="IPR037027">
    <property type="entry name" value="YqgF/RNaseH-like_dom_sf"/>
</dbReference>
<comment type="function">
    <text evidence="5">Could be a nuclease involved in processing of the 5'-end of pre-16S rRNA.</text>
</comment>
<dbReference type="InterPro" id="IPR005227">
    <property type="entry name" value="YqgF"/>
</dbReference>
<dbReference type="AlphaFoldDB" id="A0AAE3KX36"/>
<dbReference type="GO" id="GO:0005829">
    <property type="term" value="C:cytosol"/>
    <property type="evidence" value="ECO:0007669"/>
    <property type="project" value="TreeGrafter"/>
</dbReference>
<evidence type="ECO:0000256" key="4">
    <source>
        <dbReference type="ARBA" id="ARBA00022801"/>
    </source>
</evidence>
<dbReference type="EMBL" id="RJUF01000052">
    <property type="protein sequence ID" value="MCP9764020.1"/>
    <property type="molecule type" value="Genomic_DNA"/>
</dbReference>
<dbReference type="Gene3D" id="3.30.420.140">
    <property type="entry name" value="YqgF/RNase H-like domain"/>
    <property type="match status" value="1"/>
</dbReference>
<keyword evidence="8" id="KW-1185">Reference proteome</keyword>
<keyword evidence="1 5" id="KW-0963">Cytoplasm</keyword>
<evidence type="ECO:0000256" key="5">
    <source>
        <dbReference type="HAMAP-Rule" id="MF_00651"/>
    </source>
</evidence>
<keyword evidence="3 5" id="KW-0540">Nuclease</keyword>
<feature type="domain" description="YqgF/RNase H-like" evidence="6">
    <location>
        <begin position="2"/>
        <end position="100"/>
    </location>
</feature>
<dbReference type="PANTHER" id="PTHR33317">
    <property type="entry name" value="POLYNUCLEOTIDYL TRANSFERASE, RIBONUCLEASE H-LIKE SUPERFAMILY PROTEIN"/>
    <property type="match status" value="1"/>
</dbReference>
<sequence length="139" mass="15755">MARVLAIDYGKKRTGLAVTDPLKIIATALETVLTVDLLKYLVEYMQKEEVEQIVLGLPVNLNSQDTDITADVRKFADILRTQFPAIPVHFYDERFTSKMALQSMIDSGTKKKDRREKGNLDKISAVIILQSFLSSNKFF</sequence>
<keyword evidence="4 5" id="KW-0378">Hydrolase</keyword>
<comment type="caution">
    <text evidence="7">The sequence shown here is derived from an EMBL/GenBank/DDBJ whole genome shotgun (WGS) entry which is preliminary data.</text>
</comment>
<evidence type="ECO:0000256" key="2">
    <source>
        <dbReference type="ARBA" id="ARBA00022517"/>
    </source>
</evidence>
<protein>
    <recommendedName>
        <fullName evidence="5">Putative pre-16S rRNA nuclease</fullName>
        <ecNumber evidence="5">3.1.-.-</ecNumber>
    </recommendedName>
</protein>
<dbReference type="Pfam" id="PF03652">
    <property type="entry name" value="RuvX"/>
    <property type="match status" value="1"/>
</dbReference>
<comment type="subcellular location">
    <subcellularLocation>
        <location evidence="5">Cytoplasm</location>
    </subcellularLocation>
</comment>
<accession>A0AAE3KX36</accession>
<dbReference type="HAMAP" id="MF_00651">
    <property type="entry name" value="Nuclease_YqgF"/>
    <property type="match status" value="1"/>
</dbReference>
<dbReference type="SUPFAM" id="SSF53098">
    <property type="entry name" value="Ribonuclease H-like"/>
    <property type="match status" value="1"/>
</dbReference>
<dbReference type="InterPro" id="IPR012337">
    <property type="entry name" value="RNaseH-like_sf"/>
</dbReference>
<keyword evidence="2 5" id="KW-0690">Ribosome biogenesis</keyword>